<proteinExistence type="predicted"/>
<gene>
    <name evidence="1" type="ORF">V8G54_008335</name>
</gene>
<evidence type="ECO:0000313" key="2">
    <source>
        <dbReference type="Proteomes" id="UP001374535"/>
    </source>
</evidence>
<dbReference type="PANTHER" id="PTHR31876">
    <property type="entry name" value="COV-LIKE PROTEIN 1"/>
    <property type="match status" value="1"/>
</dbReference>
<accession>A0AAQ3P418</accession>
<dbReference type="AlphaFoldDB" id="A0AAQ3P418"/>
<keyword evidence="2" id="KW-1185">Reference proteome</keyword>
<sequence length="101" mass="11217">MPGAPLCGQIWAAPAILEEMVPIMVFKDNEDEELCSVFVPTNHLYIGDIFLVNSKDIIRPNLSIREGIEIIVSGGMTMPQLITPVERATRPNERISLNRIG</sequence>
<dbReference type="InterPro" id="IPR007462">
    <property type="entry name" value="COV1-like"/>
</dbReference>
<evidence type="ECO:0000313" key="1">
    <source>
        <dbReference type="EMBL" id="WVZ21013.1"/>
    </source>
</evidence>
<name>A0AAQ3P418_VIGMU</name>
<dbReference type="PANTHER" id="PTHR31876:SF4">
    <property type="entry name" value="PROTEIN LIKE COV 2 ISOFORM X1"/>
    <property type="match status" value="1"/>
</dbReference>
<dbReference type="EMBL" id="CP144699">
    <property type="protein sequence ID" value="WVZ21013.1"/>
    <property type="molecule type" value="Genomic_DNA"/>
</dbReference>
<dbReference type="GO" id="GO:0005794">
    <property type="term" value="C:Golgi apparatus"/>
    <property type="evidence" value="ECO:0007669"/>
    <property type="project" value="TreeGrafter"/>
</dbReference>
<reference evidence="1 2" key="1">
    <citation type="journal article" date="2023" name="Life. Sci Alliance">
        <title>Evolutionary insights into 3D genome organization and epigenetic landscape of Vigna mungo.</title>
        <authorList>
            <person name="Junaid A."/>
            <person name="Singh B."/>
            <person name="Bhatia S."/>
        </authorList>
    </citation>
    <scope>NUCLEOTIDE SEQUENCE [LARGE SCALE GENOMIC DNA]</scope>
    <source>
        <strain evidence="1">Urdbean</strain>
    </source>
</reference>
<organism evidence="1 2">
    <name type="scientific">Vigna mungo</name>
    <name type="common">Black gram</name>
    <name type="synonym">Phaseolus mungo</name>
    <dbReference type="NCBI Taxonomy" id="3915"/>
    <lineage>
        <taxon>Eukaryota</taxon>
        <taxon>Viridiplantae</taxon>
        <taxon>Streptophyta</taxon>
        <taxon>Embryophyta</taxon>
        <taxon>Tracheophyta</taxon>
        <taxon>Spermatophyta</taxon>
        <taxon>Magnoliopsida</taxon>
        <taxon>eudicotyledons</taxon>
        <taxon>Gunneridae</taxon>
        <taxon>Pentapetalae</taxon>
        <taxon>rosids</taxon>
        <taxon>fabids</taxon>
        <taxon>Fabales</taxon>
        <taxon>Fabaceae</taxon>
        <taxon>Papilionoideae</taxon>
        <taxon>50 kb inversion clade</taxon>
        <taxon>NPAAA clade</taxon>
        <taxon>indigoferoid/millettioid clade</taxon>
        <taxon>Phaseoleae</taxon>
        <taxon>Vigna</taxon>
    </lineage>
</organism>
<dbReference type="Proteomes" id="UP001374535">
    <property type="component" value="Chromosome 2"/>
</dbReference>
<protein>
    <submittedName>
        <fullName evidence="1">Uncharacterized protein</fullName>
    </submittedName>
</protein>